<dbReference type="EMBL" id="QGKV02001507">
    <property type="protein sequence ID" value="KAF3533774.1"/>
    <property type="molecule type" value="Genomic_DNA"/>
</dbReference>
<evidence type="ECO:0000313" key="3">
    <source>
        <dbReference type="Proteomes" id="UP000266723"/>
    </source>
</evidence>
<evidence type="ECO:0000313" key="2">
    <source>
        <dbReference type="EMBL" id="KAF3533774.1"/>
    </source>
</evidence>
<keyword evidence="3" id="KW-1185">Reference proteome</keyword>
<reference evidence="2 3" key="1">
    <citation type="journal article" date="2020" name="BMC Genomics">
        <title>Intraspecific diversification of the crop wild relative Brassica cretica Lam. using demographic model selection.</title>
        <authorList>
            <person name="Kioukis A."/>
            <person name="Michalopoulou V.A."/>
            <person name="Briers L."/>
            <person name="Pirintsos S."/>
            <person name="Studholme D.J."/>
            <person name="Pavlidis P."/>
            <person name="Sarris P.F."/>
        </authorList>
    </citation>
    <scope>NUCLEOTIDE SEQUENCE [LARGE SCALE GENOMIC DNA]</scope>
    <source>
        <strain evidence="3">cv. PFS-1207/04</strain>
    </source>
</reference>
<organism evidence="2 3">
    <name type="scientific">Brassica cretica</name>
    <name type="common">Mustard</name>
    <dbReference type="NCBI Taxonomy" id="69181"/>
    <lineage>
        <taxon>Eukaryota</taxon>
        <taxon>Viridiplantae</taxon>
        <taxon>Streptophyta</taxon>
        <taxon>Embryophyta</taxon>
        <taxon>Tracheophyta</taxon>
        <taxon>Spermatophyta</taxon>
        <taxon>Magnoliopsida</taxon>
        <taxon>eudicotyledons</taxon>
        <taxon>Gunneridae</taxon>
        <taxon>Pentapetalae</taxon>
        <taxon>rosids</taxon>
        <taxon>malvids</taxon>
        <taxon>Brassicales</taxon>
        <taxon>Brassicaceae</taxon>
        <taxon>Brassiceae</taxon>
        <taxon>Brassica</taxon>
    </lineage>
</organism>
<accession>A0ABQ7BNC3</accession>
<dbReference type="Proteomes" id="UP000266723">
    <property type="component" value="Unassembled WGS sequence"/>
</dbReference>
<evidence type="ECO:0000256" key="1">
    <source>
        <dbReference type="SAM" id="MobiDB-lite"/>
    </source>
</evidence>
<protein>
    <recommendedName>
        <fullName evidence="4">40S ribosomal protein S30</fullName>
    </recommendedName>
</protein>
<gene>
    <name evidence="2" type="ORF">DY000_02039873</name>
</gene>
<feature type="region of interest" description="Disordered" evidence="1">
    <location>
        <begin position="18"/>
        <end position="43"/>
    </location>
</feature>
<name>A0ABQ7BNC3_BRACR</name>
<evidence type="ECO:0008006" key="4">
    <source>
        <dbReference type="Google" id="ProtNLM"/>
    </source>
</evidence>
<sequence length="79" mass="8727">MDKLVVELFHFRNLSGEEANEEKATKKKEMKQETAVTGGAKRRMGQAFVSPRKKLLAKVAAKQGDKAKNGLSKAKNPVE</sequence>
<comment type="caution">
    <text evidence="2">The sequence shown here is derived from an EMBL/GenBank/DDBJ whole genome shotgun (WGS) entry which is preliminary data.</text>
</comment>
<proteinExistence type="predicted"/>